<protein>
    <submittedName>
        <fullName evidence="1">Uncharacterized protein</fullName>
    </submittedName>
</protein>
<name>A0ABS1TAG5_9CLOT</name>
<gene>
    <name evidence="1" type="ORF">JK636_11215</name>
</gene>
<evidence type="ECO:0000313" key="2">
    <source>
        <dbReference type="Proteomes" id="UP000632377"/>
    </source>
</evidence>
<dbReference type="EMBL" id="JAESWC010000004">
    <property type="protein sequence ID" value="MBL4936330.1"/>
    <property type="molecule type" value="Genomic_DNA"/>
</dbReference>
<accession>A0ABS1TAG5</accession>
<reference evidence="1 2" key="1">
    <citation type="submission" date="2021-01" db="EMBL/GenBank/DDBJ databases">
        <title>Genome public.</title>
        <authorList>
            <person name="Liu C."/>
            <person name="Sun Q."/>
        </authorList>
    </citation>
    <scope>NUCLEOTIDE SEQUENCE [LARGE SCALE GENOMIC DNA]</scope>
    <source>
        <strain evidence="1 2">YIM B02515</strain>
    </source>
</reference>
<proteinExistence type="predicted"/>
<dbReference type="Gene3D" id="2.60.120.260">
    <property type="entry name" value="Galactose-binding domain-like"/>
    <property type="match status" value="1"/>
</dbReference>
<dbReference type="Proteomes" id="UP000632377">
    <property type="component" value="Unassembled WGS sequence"/>
</dbReference>
<evidence type="ECO:0000313" key="1">
    <source>
        <dbReference type="EMBL" id="MBL4936330.1"/>
    </source>
</evidence>
<sequence length="64" mass="6926">DVYIDGVLDANVDLYSATEQTKTTVYQKSGLTNALHTIKIVATGQKNPSSSNTIVIFDAFGINY</sequence>
<dbReference type="RefSeq" id="WP_202749061.1">
    <property type="nucleotide sequence ID" value="NZ_JAESWC010000004.1"/>
</dbReference>
<feature type="non-terminal residue" evidence="1">
    <location>
        <position position="1"/>
    </location>
</feature>
<comment type="caution">
    <text evidence="1">The sequence shown here is derived from an EMBL/GenBank/DDBJ whole genome shotgun (WGS) entry which is preliminary data.</text>
</comment>
<keyword evidence="2" id="KW-1185">Reference proteome</keyword>
<organism evidence="1 2">
    <name type="scientific">Clostridium rhizosphaerae</name>
    <dbReference type="NCBI Taxonomy" id="2803861"/>
    <lineage>
        <taxon>Bacteria</taxon>
        <taxon>Bacillati</taxon>
        <taxon>Bacillota</taxon>
        <taxon>Clostridia</taxon>
        <taxon>Eubacteriales</taxon>
        <taxon>Clostridiaceae</taxon>
        <taxon>Clostridium</taxon>
    </lineage>
</organism>